<name>A0A3B0U213_9ZZZZ</name>
<dbReference type="CDD" id="cd12797">
    <property type="entry name" value="M23_peptidase"/>
    <property type="match status" value="1"/>
</dbReference>
<dbReference type="InterPro" id="IPR036779">
    <property type="entry name" value="LysM_dom_sf"/>
</dbReference>
<dbReference type="Gene3D" id="2.70.70.10">
    <property type="entry name" value="Glucose Permease (Domain IIA)"/>
    <property type="match status" value="1"/>
</dbReference>
<evidence type="ECO:0000313" key="2">
    <source>
        <dbReference type="EMBL" id="VAW18459.1"/>
    </source>
</evidence>
<feature type="domain" description="LysM" evidence="1">
    <location>
        <begin position="111"/>
        <end position="155"/>
    </location>
</feature>
<dbReference type="GO" id="GO:0003796">
    <property type="term" value="F:lysozyme activity"/>
    <property type="evidence" value="ECO:0007669"/>
    <property type="project" value="UniProtKB-EC"/>
</dbReference>
<dbReference type="PROSITE" id="PS51782">
    <property type="entry name" value="LYSM"/>
    <property type="match status" value="2"/>
</dbReference>
<keyword evidence="2" id="KW-0326">Glycosidase</keyword>
<dbReference type="CDD" id="cd00118">
    <property type="entry name" value="LysM"/>
    <property type="match status" value="2"/>
</dbReference>
<protein>
    <submittedName>
        <fullName evidence="2">Phage lysin, 1,4-beta-N-acetylmuramidase or lysozyme #Protein S in phage lambda (ACLAME 237)</fullName>
        <ecNumber evidence="2">3.2.1.17</ecNumber>
    </submittedName>
</protein>
<dbReference type="Pfam" id="PF01551">
    <property type="entry name" value="Peptidase_M23"/>
    <property type="match status" value="1"/>
</dbReference>
<keyword evidence="2" id="KW-0378">Hydrolase</keyword>
<dbReference type="SMART" id="SM00257">
    <property type="entry name" value="LysM"/>
    <property type="match status" value="2"/>
</dbReference>
<dbReference type="GO" id="GO:0004222">
    <property type="term" value="F:metalloendopeptidase activity"/>
    <property type="evidence" value="ECO:0007669"/>
    <property type="project" value="TreeGrafter"/>
</dbReference>
<sequence length="351" mass="37438">MNISLFSGLKYKKLNFFLPVFLFLFIPFSVANAGILSFLGGLFDNSIVYEKKYVNSQTAMVLEAAVNVDPNPSKGGGDITIVGKSALLPELGPSGTLADMEESSYNNGQINVYVVREGDSISQIAKMFGVNTNTILWANDIGASDVIRAGQQLVILPVSGLEYTIRKGDTPARIAKKYKADVEDILDFNGIADESSLVAGEIIIIPGGKKSAPAYRSTKKIVRGSNAPSYSGYYIRPITGGRNSRATAKNPRGLHGYNAVDLAAPTGTTIVASASGRVVVSKNSGWNGGYGKYIVVEHPNGTQTVYAHQSGVIVKRGQWVVQGQVIGYVGSTGRSTGPHIHFEVRGAKNPF</sequence>
<dbReference type="InterPro" id="IPR050570">
    <property type="entry name" value="Cell_wall_metabolism_enzyme"/>
</dbReference>
<feature type="domain" description="LysM" evidence="1">
    <location>
        <begin position="161"/>
        <end position="205"/>
    </location>
</feature>
<accession>A0A3B0U213</accession>
<dbReference type="Gene3D" id="3.10.350.10">
    <property type="entry name" value="LysM domain"/>
    <property type="match status" value="2"/>
</dbReference>
<dbReference type="PANTHER" id="PTHR21666:SF270">
    <property type="entry name" value="MUREIN HYDROLASE ACTIVATOR ENVC"/>
    <property type="match status" value="1"/>
</dbReference>
<organism evidence="2">
    <name type="scientific">hydrothermal vent metagenome</name>
    <dbReference type="NCBI Taxonomy" id="652676"/>
    <lineage>
        <taxon>unclassified sequences</taxon>
        <taxon>metagenomes</taxon>
        <taxon>ecological metagenomes</taxon>
    </lineage>
</organism>
<reference evidence="2" key="1">
    <citation type="submission" date="2018-06" db="EMBL/GenBank/DDBJ databases">
        <authorList>
            <person name="Zhirakovskaya E."/>
        </authorList>
    </citation>
    <scope>NUCLEOTIDE SEQUENCE</scope>
</reference>
<dbReference type="PANTHER" id="PTHR21666">
    <property type="entry name" value="PEPTIDASE-RELATED"/>
    <property type="match status" value="1"/>
</dbReference>
<dbReference type="SUPFAM" id="SSF51261">
    <property type="entry name" value="Duplicated hybrid motif"/>
    <property type="match status" value="1"/>
</dbReference>
<dbReference type="EMBL" id="UOEN01000418">
    <property type="protein sequence ID" value="VAW18459.1"/>
    <property type="molecule type" value="Genomic_DNA"/>
</dbReference>
<dbReference type="InterPro" id="IPR016047">
    <property type="entry name" value="M23ase_b-sheet_dom"/>
</dbReference>
<dbReference type="InterPro" id="IPR018392">
    <property type="entry name" value="LysM"/>
</dbReference>
<gene>
    <name evidence="2" type="ORF">MNBD_BACTEROID05-62</name>
</gene>
<dbReference type="EC" id="3.2.1.17" evidence="2"/>
<dbReference type="Pfam" id="PF01476">
    <property type="entry name" value="LysM"/>
    <property type="match status" value="2"/>
</dbReference>
<evidence type="ECO:0000259" key="1">
    <source>
        <dbReference type="PROSITE" id="PS51782"/>
    </source>
</evidence>
<dbReference type="AlphaFoldDB" id="A0A3B0U213"/>
<proteinExistence type="predicted"/>
<dbReference type="InterPro" id="IPR011055">
    <property type="entry name" value="Dup_hybrid_motif"/>
</dbReference>